<protein>
    <submittedName>
        <fullName evidence="1">Uncharacterized protein</fullName>
    </submittedName>
</protein>
<dbReference type="AlphaFoldDB" id="A0A137NS45"/>
<evidence type="ECO:0000313" key="1">
    <source>
        <dbReference type="EMBL" id="KXN65568.1"/>
    </source>
</evidence>
<proteinExistence type="predicted"/>
<sequence>MKLANILLTTSTVLAWRRPWDKNYIKLERSDYTSNDIDLEHDGCRGLGGAEIVEVKVPYGWSVEFYYHYGCHGRPGGYADHDGYDAFNGNGNFLSLKMYQDEVYDHYGYNNGYDNGYDNNHKHKKRPEYY</sequence>
<gene>
    <name evidence="1" type="ORF">CONCODRAFT_12800</name>
</gene>
<evidence type="ECO:0000313" key="2">
    <source>
        <dbReference type="Proteomes" id="UP000070444"/>
    </source>
</evidence>
<reference evidence="1 2" key="1">
    <citation type="journal article" date="2015" name="Genome Biol. Evol.">
        <title>Phylogenomic analyses indicate that early fungi evolved digesting cell walls of algal ancestors of land plants.</title>
        <authorList>
            <person name="Chang Y."/>
            <person name="Wang S."/>
            <person name="Sekimoto S."/>
            <person name="Aerts A.L."/>
            <person name="Choi C."/>
            <person name="Clum A."/>
            <person name="LaButti K.M."/>
            <person name="Lindquist E.A."/>
            <person name="Yee Ngan C."/>
            <person name="Ohm R.A."/>
            <person name="Salamov A.A."/>
            <person name="Grigoriev I.V."/>
            <person name="Spatafora J.W."/>
            <person name="Berbee M.L."/>
        </authorList>
    </citation>
    <scope>NUCLEOTIDE SEQUENCE [LARGE SCALE GENOMIC DNA]</scope>
    <source>
        <strain evidence="1 2">NRRL 28638</strain>
    </source>
</reference>
<keyword evidence="2" id="KW-1185">Reference proteome</keyword>
<organism evidence="1 2">
    <name type="scientific">Conidiobolus coronatus (strain ATCC 28846 / CBS 209.66 / NRRL 28638)</name>
    <name type="common">Delacroixia coronata</name>
    <dbReference type="NCBI Taxonomy" id="796925"/>
    <lineage>
        <taxon>Eukaryota</taxon>
        <taxon>Fungi</taxon>
        <taxon>Fungi incertae sedis</taxon>
        <taxon>Zoopagomycota</taxon>
        <taxon>Entomophthoromycotina</taxon>
        <taxon>Entomophthoromycetes</taxon>
        <taxon>Entomophthorales</taxon>
        <taxon>Ancylistaceae</taxon>
        <taxon>Conidiobolus</taxon>
    </lineage>
</organism>
<dbReference type="EMBL" id="KQ964854">
    <property type="protein sequence ID" value="KXN65568.1"/>
    <property type="molecule type" value="Genomic_DNA"/>
</dbReference>
<name>A0A137NS45_CONC2</name>
<dbReference type="Proteomes" id="UP000070444">
    <property type="component" value="Unassembled WGS sequence"/>
</dbReference>
<accession>A0A137NS45</accession>